<keyword evidence="5" id="KW-0223">Dioxygenase</keyword>
<dbReference type="EMBL" id="BAABAS010000007">
    <property type="protein sequence ID" value="GAA4233620.1"/>
    <property type="molecule type" value="Genomic_DNA"/>
</dbReference>
<dbReference type="InterPro" id="IPR004294">
    <property type="entry name" value="Carotenoid_Oase"/>
</dbReference>
<reference evidence="7" key="1">
    <citation type="journal article" date="2019" name="Int. J. Syst. Evol. Microbiol.">
        <title>The Global Catalogue of Microorganisms (GCM) 10K type strain sequencing project: providing services to taxonomists for standard genome sequencing and annotation.</title>
        <authorList>
            <consortium name="The Broad Institute Genomics Platform"/>
            <consortium name="The Broad Institute Genome Sequencing Center for Infectious Disease"/>
            <person name="Wu L."/>
            <person name="Ma J."/>
        </authorList>
    </citation>
    <scope>NUCLEOTIDE SEQUENCE [LARGE SCALE GENOMIC DNA]</scope>
    <source>
        <strain evidence="7">JCM 17440</strain>
    </source>
</reference>
<keyword evidence="4 5" id="KW-0408">Iron</keyword>
<dbReference type="RefSeq" id="WP_344898079.1">
    <property type="nucleotide sequence ID" value="NZ_BAABAS010000007.1"/>
</dbReference>
<protein>
    <recommendedName>
        <fullName evidence="5">Dioxygenase</fullName>
        <ecNumber evidence="5">1.13.11.-</ecNumber>
    </recommendedName>
</protein>
<keyword evidence="7" id="KW-1185">Reference proteome</keyword>
<evidence type="ECO:0000256" key="5">
    <source>
        <dbReference type="RuleBase" id="RU364048"/>
    </source>
</evidence>
<gene>
    <name evidence="6" type="ORF">GCM10022254_36480</name>
</gene>
<dbReference type="PANTHER" id="PTHR10543:SF89">
    <property type="entry name" value="CAROTENOID 9,10(9',10')-CLEAVAGE DIOXYGENASE 1"/>
    <property type="match status" value="1"/>
</dbReference>
<comment type="caution">
    <text evidence="6">The sequence shown here is derived from an EMBL/GenBank/DDBJ whole genome shotgun (WGS) entry which is preliminary data.</text>
</comment>
<evidence type="ECO:0000256" key="1">
    <source>
        <dbReference type="ARBA" id="ARBA00006787"/>
    </source>
</evidence>
<name>A0ABP8C5E5_9ACTN</name>
<evidence type="ECO:0000313" key="7">
    <source>
        <dbReference type="Proteomes" id="UP001501710"/>
    </source>
</evidence>
<organism evidence="6 7">
    <name type="scientific">Actinomadura meridiana</name>
    <dbReference type="NCBI Taxonomy" id="559626"/>
    <lineage>
        <taxon>Bacteria</taxon>
        <taxon>Bacillati</taxon>
        <taxon>Actinomycetota</taxon>
        <taxon>Actinomycetes</taxon>
        <taxon>Streptosporangiales</taxon>
        <taxon>Thermomonosporaceae</taxon>
        <taxon>Actinomadura</taxon>
    </lineage>
</organism>
<evidence type="ECO:0000256" key="4">
    <source>
        <dbReference type="ARBA" id="ARBA00023004"/>
    </source>
</evidence>
<dbReference type="PANTHER" id="PTHR10543">
    <property type="entry name" value="BETA-CAROTENE DIOXYGENASE"/>
    <property type="match status" value="1"/>
</dbReference>
<sequence length="450" mass="49483">MTPAPYISGHYTPVTDETTATELRIRGDLPPELDGRYLRNGHNPKPGITPSHWFRGSGMLHGVRLRDGRAEWYRNRWVHTPAFEDDAPLIRADGSLDLTASVAGTHVIEHAGRYLALQEANLPFEVTSELDTVGPFDFGGKLKTAMTAHPKQDPVTGELHFFAYSPVPPHLVYYVASAAGELVRTEVVNGAGPSLMHDFAITENHVVWLDLPVVFDPSEHSGIPYSWSDDYAPRIGVMPRKGPAVPVWFSVNPGALLHASNAFEDADGRIVLDGPRYDRASWESSWKWWTGTPGYPTVPVTGAINYRWTLDPSTGTATEEALDDLVTEFPTINEDHLGRTNRYAYALAFPGTGLDEFALVKYDSATGTRQLRRAHQDVMPGEAVFVPAEGATAEDDGYLLTITSDLRHDSSELLVLNAVDLSEVAAVELPRRVPSGIHGSWIPAEREDQS</sequence>
<comment type="similarity">
    <text evidence="1 5">Belongs to the carotenoid oxygenase family.</text>
</comment>
<keyword evidence="3 5" id="KW-0560">Oxidoreductase</keyword>
<evidence type="ECO:0000313" key="6">
    <source>
        <dbReference type="EMBL" id="GAA4233620.1"/>
    </source>
</evidence>
<proteinExistence type="inferred from homology"/>
<evidence type="ECO:0000256" key="3">
    <source>
        <dbReference type="ARBA" id="ARBA00023002"/>
    </source>
</evidence>
<comment type="cofactor">
    <cofactor evidence="5">
        <name>Fe(2+)</name>
        <dbReference type="ChEBI" id="CHEBI:29033"/>
    </cofactor>
    <text evidence="5">Binds 1 Fe(2+) ion per subunit.</text>
</comment>
<dbReference type="Proteomes" id="UP001501710">
    <property type="component" value="Unassembled WGS sequence"/>
</dbReference>
<dbReference type="Pfam" id="PF03055">
    <property type="entry name" value="RPE65"/>
    <property type="match status" value="1"/>
</dbReference>
<keyword evidence="2 5" id="KW-0479">Metal-binding</keyword>
<dbReference type="EC" id="1.13.11.-" evidence="5"/>
<evidence type="ECO:0000256" key="2">
    <source>
        <dbReference type="ARBA" id="ARBA00022723"/>
    </source>
</evidence>
<accession>A0ABP8C5E5</accession>